<dbReference type="InterPro" id="IPR013216">
    <property type="entry name" value="Methyltransf_11"/>
</dbReference>
<organism evidence="5 6">
    <name type="scientific">Thermococcus onnurineus (strain NA1)</name>
    <dbReference type="NCBI Taxonomy" id="523850"/>
    <lineage>
        <taxon>Archaea</taxon>
        <taxon>Methanobacteriati</taxon>
        <taxon>Methanobacteriota</taxon>
        <taxon>Thermococci</taxon>
        <taxon>Thermococcales</taxon>
        <taxon>Thermococcaceae</taxon>
        <taxon>Thermococcus</taxon>
    </lineage>
</organism>
<name>B6YTQ8_THEON</name>
<proteinExistence type="predicted"/>
<evidence type="ECO:0000313" key="5">
    <source>
        <dbReference type="EMBL" id="ACJ16999.1"/>
    </source>
</evidence>
<reference evidence="5 6" key="1">
    <citation type="journal article" date="2008" name="J. Bacteriol.">
        <title>The complete genome sequence of Thermococcus onnurineus NA1 reveals a mixed heterotrophic and carboxydotrophic metabolism.</title>
        <authorList>
            <person name="Lee H.S."/>
            <person name="Kang S.G."/>
            <person name="Bae S.S."/>
            <person name="Lim J.K."/>
            <person name="Cho Y."/>
            <person name="Kim Y.J."/>
            <person name="Jeon J.H."/>
            <person name="Cha S.S."/>
            <person name="Kwon K.K."/>
            <person name="Kim H.T."/>
            <person name="Park C.J."/>
            <person name="Lee H.W."/>
            <person name="Kim S.I."/>
            <person name="Chun J."/>
            <person name="Colwell R.R."/>
            <person name="Kim S.J."/>
            <person name="Lee J.H."/>
        </authorList>
    </citation>
    <scope>NUCLEOTIDE SEQUENCE [LARGE SCALE GENOMIC DNA]</scope>
    <source>
        <strain evidence="5 6">NA1</strain>
    </source>
</reference>
<evidence type="ECO:0000256" key="1">
    <source>
        <dbReference type="ARBA" id="ARBA00022603"/>
    </source>
</evidence>
<feature type="domain" description="Methyltransferase type 11" evidence="4">
    <location>
        <begin position="140"/>
        <end position="234"/>
    </location>
</feature>
<gene>
    <name evidence="5" type="ordered locus">TON_1509</name>
</gene>
<dbReference type="InterPro" id="IPR023576">
    <property type="entry name" value="UbiE/COQ5_MeTrFase_CS"/>
</dbReference>
<dbReference type="STRING" id="523850.TON_1509"/>
<evidence type="ECO:0000259" key="4">
    <source>
        <dbReference type="Pfam" id="PF08241"/>
    </source>
</evidence>
<dbReference type="InterPro" id="IPR029063">
    <property type="entry name" value="SAM-dependent_MTases_sf"/>
</dbReference>
<dbReference type="KEGG" id="ton:TON_1509"/>
<dbReference type="PANTHER" id="PTHR45036:SF1">
    <property type="entry name" value="METHYLTRANSFERASE LIKE 7A"/>
    <property type="match status" value="1"/>
</dbReference>
<keyword evidence="1 5" id="KW-0489">Methyltransferase</keyword>
<dbReference type="PROSITE" id="PS01184">
    <property type="entry name" value="UBIE_2"/>
    <property type="match status" value="1"/>
</dbReference>
<keyword evidence="5" id="KW-0830">Ubiquinone</keyword>
<protein>
    <submittedName>
        <fullName evidence="5">UbiE ubiquinone/menaquinone biosynthesis methyltransferase</fullName>
    </submittedName>
</protein>
<dbReference type="HOGENOM" id="CLU_896085_0_0_2"/>
<dbReference type="GO" id="GO:0008757">
    <property type="term" value="F:S-adenosylmethionine-dependent methyltransferase activity"/>
    <property type="evidence" value="ECO:0007669"/>
    <property type="project" value="InterPro"/>
</dbReference>
<evidence type="ECO:0000256" key="3">
    <source>
        <dbReference type="ARBA" id="ARBA00022691"/>
    </source>
</evidence>
<dbReference type="PATRIC" id="fig|523850.10.peg.1522"/>
<dbReference type="Pfam" id="PF08241">
    <property type="entry name" value="Methyltransf_11"/>
    <property type="match status" value="1"/>
</dbReference>
<dbReference type="PANTHER" id="PTHR45036">
    <property type="entry name" value="METHYLTRANSFERASE LIKE 7B"/>
    <property type="match status" value="1"/>
</dbReference>
<keyword evidence="2" id="KW-0808">Transferase</keyword>
<keyword evidence="3" id="KW-0949">S-adenosyl-L-methionine</keyword>
<evidence type="ECO:0000313" key="6">
    <source>
        <dbReference type="Proteomes" id="UP000002727"/>
    </source>
</evidence>
<dbReference type="Gene3D" id="3.40.50.150">
    <property type="entry name" value="Vaccinia Virus protein VP39"/>
    <property type="match status" value="1"/>
</dbReference>
<evidence type="ECO:0000256" key="2">
    <source>
        <dbReference type="ARBA" id="ARBA00022679"/>
    </source>
</evidence>
<dbReference type="CDD" id="cd02440">
    <property type="entry name" value="AdoMet_MTases"/>
    <property type="match status" value="1"/>
</dbReference>
<dbReference type="SUPFAM" id="SSF53335">
    <property type="entry name" value="S-adenosyl-L-methionine-dependent methyltransferases"/>
    <property type="match status" value="1"/>
</dbReference>
<dbReference type="InterPro" id="IPR052356">
    <property type="entry name" value="Thiol_S-MT"/>
</dbReference>
<dbReference type="AlphaFoldDB" id="B6YTQ8"/>
<keyword evidence="6" id="KW-1185">Reference proteome</keyword>
<dbReference type="Proteomes" id="UP000002727">
    <property type="component" value="Chromosome"/>
</dbReference>
<dbReference type="EMBL" id="CP000855">
    <property type="protein sequence ID" value="ACJ16999.1"/>
    <property type="molecule type" value="Genomic_DNA"/>
</dbReference>
<sequence>MIFERSKGNVVTLSVMTLPSFANLSRSSSRTLVNISLSPHHSATWLYSSQSQSLISSRCSMIRYGIFLTDGAKAEPLKSLACRQECPATVLSTKTPANPMSFREKYAKLGERYNFLEKPLERFFCPLRQKAISFVKGRTLEIGVGVGKTLPYYPPDVELHAVDAVPEMVKIAEKKARELDLNARFYIMDAEKLEFPSESFDTVISSFVFCTVPNPEKAMKEIYRVLKPGGRAIFLEHTKSECELLNWLFLKPLDLFLGWLIEDNTLRETHDLVRKYFKIEHEESHYQGVIRLIIARKPENQSKAFKPRGT</sequence>
<dbReference type="GO" id="GO:0032259">
    <property type="term" value="P:methylation"/>
    <property type="evidence" value="ECO:0007669"/>
    <property type="project" value="UniProtKB-KW"/>
</dbReference>
<dbReference type="eggNOG" id="arCOG04347">
    <property type="taxonomic scope" value="Archaea"/>
</dbReference>
<accession>B6YTQ8</accession>